<dbReference type="RefSeq" id="WP_338040788.1">
    <property type="nucleotide sequence ID" value="NZ_JANCMW010000005.1"/>
</dbReference>
<keyword evidence="1" id="KW-0732">Signal</keyword>
<reference evidence="2" key="1">
    <citation type="submission" date="2022-07" db="EMBL/GenBank/DDBJ databases">
        <title>Marinobacter iranensis a new bacterium isolate from a hipersaline lake in Iran.</title>
        <authorList>
            <person name="Mohammad A.M.A."/>
            <person name="Cristina S.-P."/>
            <person name="Antonio V."/>
        </authorList>
    </citation>
    <scope>NUCLEOTIDE SEQUENCE</scope>
    <source>
        <strain evidence="2">71-i</strain>
    </source>
</reference>
<feature type="non-terminal residue" evidence="2">
    <location>
        <position position="73"/>
    </location>
</feature>
<evidence type="ECO:0000313" key="2">
    <source>
        <dbReference type="EMBL" id="MDF0750469.1"/>
    </source>
</evidence>
<sequence>MNFRFLALSLAAAVLASGAHAESADSVVALSMDNDLFAPTQTDRDYTAGVAITYSSNSKEFISNPVSRVSQAL</sequence>
<organism evidence="2 3">
    <name type="scientific">Marinobacter iranensis</name>
    <dbReference type="NCBI Taxonomy" id="2962607"/>
    <lineage>
        <taxon>Bacteria</taxon>
        <taxon>Pseudomonadati</taxon>
        <taxon>Pseudomonadota</taxon>
        <taxon>Gammaproteobacteria</taxon>
        <taxon>Pseudomonadales</taxon>
        <taxon>Marinobacteraceae</taxon>
        <taxon>Marinobacter</taxon>
    </lineage>
</organism>
<dbReference type="InterPro" id="IPR018707">
    <property type="entry name" value="LpxR"/>
</dbReference>
<dbReference type="EMBL" id="JANCMW010000005">
    <property type="protein sequence ID" value="MDF0750469.1"/>
    <property type="molecule type" value="Genomic_DNA"/>
</dbReference>
<evidence type="ECO:0000256" key="1">
    <source>
        <dbReference type="SAM" id="SignalP"/>
    </source>
</evidence>
<feature type="signal peptide" evidence="1">
    <location>
        <begin position="1"/>
        <end position="21"/>
    </location>
</feature>
<comment type="caution">
    <text evidence="2">The sequence shown here is derived from an EMBL/GenBank/DDBJ whole genome shotgun (WGS) entry which is preliminary data.</text>
</comment>
<dbReference type="Proteomes" id="UP001143391">
    <property type="component" value="Unassembled WGS sequence"/>
</dbReference>
<dbReference type="Pfam" id="PF09982">
    <property type="entry name" value="LpxR"/>
    <property type="match status" value="1"/>
</dbReference>
<protein>
    <submittedName>
        <fullName evidence="2">Lipid A deacylase LpxR family protein</fullName>
    </submittedName>
</protein>
<keyword evidence="3" id="KW-1185">Reference proteome</keyword>
<accession>A0ABT5YA92</accession>
<gene>
    <name evidence="2" type="ORF">NLU14_09515</name>
</gene>
<name>A0ABT5YA92_9GAMM</name>
<feature type="chain" id="PRO_5046664962" evidence="1">
    <location>
        <begin position="22"/>
        <end position="73"/>
    </location>
</feature>
<evidence type="ECO:0000313" key="3">
    <source>
        <dbReference type="Proteomes" id="UP001143391"/>
    </source>
</evidence>
<proteinExistence type="predicted"/>